<name>A0A9D4CWF8_DREPO</name>
<dbReference type="EMBL" id="JAIWYP010000011">
    <property type="protein sequence ID" value="KAH3734582.1"/>
    <property type="molecule type" value="Genomic_DNA"/>
</dbReference>
<proteinExistence type="predicted"/>
<evidence type="ECO:0000313" key="1">
    <source>
        <dbReference type="EMBL" id="KAH3734582.1"/>
    </source>
</evidence>
<dbReference type="Proteomes" id="UP000828390">
    <property type="component" value="Unassembled WGS sequence"/>
</dbReference>
<gene>
    <name evidence="1" type="ORF">DPMN_041021</name>
</gene>
<reference evidence="1" key="1">
    <citation type="journal article" date="2019" name="bioRxiv">
        <title>The Genome of the Zebra Mussel, Dreissena polymorpha: A Resource for Invasive Species Research.</title>
        <authorList>
            <person name="McCartney M.A."/>
            <person name="Auch B."/>
            <person name="Kono T."/>
            <person name="Mallez S."/>
            <person name="Zhang Y."/>
            <person name="Obille A."/>
            <person name="Becker A."/>
            <person name="Abrahante J.E."/>
            <person name="Garbe J."/>
            <person name="Badalamenti J.P."/>
            <person name="Herman A."/>
            <person name="Mangelson H."/>
            <person name="Liachko I."/>
            <person name="Sullivan S."/>
            <person name="Sone E.D."/>
            <person name="Koren S."/>
            <person name="Silverstein K.A.T."/>
            <person name="Beckman K.B."/>
            <person name="Gohl D.M."/>
        </authorList>
    </citation>
    <scope>NUCLEOTIDE SEQUENCE</scope>
    <source>
        <strain evidence="1">Duluth1</strain>
        <tissue evidence="1">Whole animal</tissue>
    </source>
</reference>
<protein>
    <submittedName>
        <fullName evidence="1">Uncharacterized protein</fullName>
    </submittedName>
</protein>
<sequence length="86" mass="9899">MPAKDAVHDLPCSNLHHEPNVESISNVLPLQNKSCSEVRRAVSNNWLKDISRYLPIKESNRHTVLAHCFFGCYSFMNTEDECSYIF</sequence>
<comment type="caution">
    <text evidence="1">The sequence shown here is derived from an EMBL/GenBank/DDBJ whole genome shotgun (WGS) entry which is preliminary data.</text>
</comment>
<organism evidence="1 2">
    <name type="scientific">Dreissena polymorpha</name>
    <name type="common">Zebra mussel</name>
    <name type="synonym">Mytilus polymorpha</name>
    <dbReference type="NCBI Taxonomy" id="45954"/>
    <lineage>
        <taxon>Eukaryota</taxon>
        <taxon>Metazoa</taxon>
        <taxon>Spiralia</taxon>
        <taxon>Lophotrochozoa</taxon>
        <taxon>Mollusca</taxon>
        <taxon>Bivalvia</taxon>
        <taxon>Autobranchia</taxon>
        <taxon>Heteroconchia</taxon>
        <taxon>Euheterodonta</taxon>
        <taxon>Imparidentia</taxon>
        <taxon>Neoheterodontei</taxon>
        <taxon>Myida</taxon>
        <taxon>Dreissenoidea</taxon>
        <taxon>Dreissenidae</taxon>
        <taxon>Dreissena</taxon>
    </lineage>
</organism>
<evidence type="ECO:0000313" key="2">
    <source>
        <dbReference type="Proteomes" id="UP000828390"/>
    </source>
</evidence>
<keyword evidence="2" id="KW-1185">Reference proteome</keyword>
<accession>A0A9D4CWF8</accession>
<dbReference type="AlphaFoldDB" id="A0A9D4CWF8"/>
<reference evidence="1" key="2">
    <citation type="submission" date="2020-11" db="EMBL/GenBank/DDBJ databases">
        <authorList>
            <person name="McCartney M.A."/>
            <person name="Auch B."/>
            <person name="Kono T."/>
            <person name="Mallez S."/>
            <person name="Becker A."/>
            <person name="Gohl D.M."/>
            <person name="Silverstein K.A.T."/>
            <person name="Koren S."/>
            <person name="Bechman K.B."/>
            <person name="Herman A."/>
            <person name="Abrahante J.E."/>
            <person name="Garbe J."/>
        </authorList>
    </citation>
    <scope>NUCLEOTIDE SEQUENCE</scope>
    <source>
        <strain evidence="1">Duluth1</strain>
        <tissue evidence="1">Whole animal</tissue>
    </source>
</reference>